<keyword evidence="2" id="KW-1185">Reference proteome</keyword>
<evidence type="ECO:0000313" key="2">
    <source>
        <dbReference type="Proteomes" id="UP001596395"/>
    </source>
</evidence>
<evidence type="ECO:0000313" key="1">
    <source>
        <dbReference type="EMBL" id="MFC6953291.1"/>
    </source>
</evidence>
<name>A0ABD5VH72_9EURY</name>
<accession>A0ABD5VH72</accession>
<protein>
    <submittedName>
        <fullName evidence="1">Uncharacterized protein</fullName>
    </submittedName>
</protein>
<gene>
    <name evidence="1" type="ORF">ACFQGB_10490</name>
</gene>
<dbReference type="Proteomes" id="UP001596395">
    <property type="component" value="Unassembled WGS sequence"/>
</dbReference>
<dbReference type="EMBL" id="JBHSXN010000002">
    <property type="protein sequence ID" value="MFC6953291.1"/>
    <property type="molecule type" value="Genomic_DNA"/>
</dbReference>
<dbReference type="AlphaFoldDB" id="A0ABD5VH72"/>
<dbReference type="Pfam" id="PF23429">
    <property type="entry name" value="DUF7116"/>
    <property type="match status" value="1"/>
</dbReference>
<dbReference type="RefSeq" id="WP_336350252.1">
    <property type="nucleotide sequence ID" value="NZ_JAZAQL010000002.1"/>
</dbReference>
<sequence length="112" mass="12323">MVSGTTTENLHERAKTIFRGLGYDVTDAAGEFRAERDWKTVFVNPTRDVPETPTGGDLRCFVTPEDTADSLREKLLADKPDYDWAILSVTDAPAAGTDGGYDVIHPPQDPLR</sequence>
<dbReference type="InterPro" id="IPR055540">
    <property type="entry name" value="DUF7116"/>
</dbReference>
<organism evidence="1 2">
    <name type="scientific">Halorubellus litoreus</name>
    <dbReference type="NCBI Taxonomy" id="755308"/>
    <lineage>
        <taxon>Archaea</taxon>
        <taxon>Methanobacteriati</taxon>
        <taxon>Methanobacteriota</taxon>
        <taxon>Stenosarchaea group</taxon>
        <taxon>Halobacteria</taxon>
        <taxon>Halobacteriales</taxon>
        <taxon>Halorubellaceae</taxon>
        <taxon>Halorubellus</taxon>
    </lineage>
</organism>
<comment type="caution">
    <text evidence="1">The sequence shown here is derived from an EMBL/GenBank/DDBJ whole genome shotgun (WGS) entry which is preliminary data.</text>
</comment>
<reference evidence="1 2" key="1">
    <citation type="journal article" date="2019" name="Int. J. Syst. Evol. Microbiol.">
        <title>The Global Catalogue of Microorganisms (GCM) 10K type strain sequencing project: providing services to taxonomists for standard genome sequencing and annotation.</title>
        <authorList>
            <consortium name="The Broad Institute Genomics Platform"/>
            <consortium name="The Broad Institute Genome Sequencing Center for Infectious Disease"/>
            <person name="Wu L."/>
            <person name="Ma J."/>
        </authorList>
    </citation>
    <scope>NUCLEOTIDE SEQUENCE [LARGE SCALE GENOMIC DNA]</scope>
    <source>
        <strain evidence="1 2">GX26</strain>
    </source>
</reference>
<proteinExistence type="predicted"/>